<name>A0A4R9BFV4_9MICO</name>
<dbReference type="OrthoDB" id="9778912at2"/>
<dbReference type="SUPFAM" id="SSF51412">
    <property type="entry name" value="Inosine monophosphate dehydrogenase (IMPDH)"/>
    <property type="match status" value="1"/>
</dbReference>
<dbReference type="InterPro" id="IPR013785">
    <property type="entry name" value="Aldolase_TIM"/>
</dbReference>
<evidence type="ECO:0000313" key="1">
    <source>
        <dbReference type="EMBL" id="TFD83373.1"/>
    </source>
</evidence>
<dbReference type="Pfam" id="PF03060">
    <property type="entry name" value="NMO"/>
    <property type="match status" value="1"/>
</dbReference>
<proteinExistence type="predicted"/>
<dbReference type="Gene3D" id="3.20.20.70">
    <property type="entry name" value="Aldolase class I"/>
    <property type="match status" value="1"/>
</dbReference>
<sequence length="468" mass="49660">MGMAVSSWQLARTVSQAGQLGVVSGIALDTVLTRRLQDGDPAGDIRRALDAFPVPAIAERVLARFFLVDGRPDGGSYLPVPKLSLHPTREQQELSVLGNFVEVWLAKEGHSGLVGINYMEKVQLATPAAALGAMLADVDYVLMGAGIPREIPHLLNEFAAGREGRVTIDVSGSESVHTVGVDPVDLLGEALPALHRPKFLAIVAAHVLAFYLARDEEIRPDGFIIEGPTAGGHNAPPRGRLTLDDDKQPIYGPRDDANLEKIADLGLPFWLAGGYGQPERVAEALRAGAAGVQVGTLFALSRESGLADTLRDAVLDRIDDGELSIRTDAAASPTGFPFKVAQLPGTLSVPAVYDERVRLCDLSYLREPYQRKDGVVGFRCPSEPVHMYVRKGGAVEDTVGRACLCNALTATVGLGQTRKTGYVESPLLTLGNDIEGAAVLRDAHPDGWGAADVVAWLLGQVPAGLPAS</sequence>
<evidence type="ECO:0000313" key="2">
    <source>
        <dbReference type="Proteomes" id="UP000298313"/>
    </source>
</evidence>
<dbReference type="GO" id="GO:0004497">
    <property type="term" value="F:monooxygenase activity"/>
    <property type="evidence" value="ECO:0007669"/>
    <property type="project" value="UniProtKB-KW"/>
</dbReference>
<keyword evidence="2" id="KW-1185">Reference proteome</keyword>
<accession>A0A4R9BFV4</accession>
<dbReference type="AlphaFoldDB" id="A0A4R9BFV4"/>
<keyword evidence="1" id="KW-0503">Monooxygenase</keyword>
<protein>
    <submittedName>
        <fullName evidence="1">Nitronate monooxygenase</fullName>
    </submittedName>
</protein>
<organism evidence="1 2">
    <name type="scientific">Cryobacterium fucosi</name>
    <dbReference type="NCBI Taxonomy" id="1259157"/>
    <lineage>
        <taxon>Bacteria</taxon>
        <taxon>Bacillati</taxon>
        <taxon>Actinomycetota</taxon>
        <taxon>Actinomycetes</taxon>
        <taxon>Micrococcales</taxon>
        <taxon>Microbacteriaceae</taxon>
        <taxon>Cryobacterium</taxon>
    </lineage>
</organism>
<dbReference type="PANTHER" id="PTHR32332">
    <property type="entry name" value="2-NITROPROPANE DIOXYGENASE"/>
    <property type="match status" value="1"/>
</dbReference>
<reference evidence="1 2" key="1">
    <citation type="submission" date="2019-03" db="EMBL/GenBank/DDBJ databases">
        <title>Genomics of glacier-inhabiting Cryobacterium strains.</title>
        <authorList>
            <person name="Liu Q."/>
            <person name="Xin Y.-H."/>
        </authorList>
    </citation>
    <scope>NUCLEOTIDE SEQUENCE [LARGE SCALE GENOMIC DNA]</scope>
    <source>
        <strain evidence="1 2">Hh4</strain>
    </source>
</reference>
<gene>
    <name evidence="1" type="ORF">E3T48_00370</name>
</gene>
<dbReference type="Proteomes" id="UP000298313">
    <property type="component" value="Unassembled WGS sequence"/>
</dbReference>
<dbReference type="PANTHER" id="PTHR32332:SF33">
    <property type="entry name" value="NITRONATE MONOOXYGENASE DOMAIN-CONTAINING PROTEIN"/>
    <property type="match status" value="1"/>
</dbReference>
<keyword evidence="1" id="KW-0560">Oxidoreductase</keyword>
<comment type="caution">
    <text evidence="1">The sequence shown here is derived from an EMBL/GenBank/DDBJ whole genome shotgun (WGS) entry which is preliminary data.</text>
</comment>
<dbReference type="EMBL" id="SOHH01000009">
    <property type="protein sequence ID" value="TFD83373.1"/>
    <property type="molecule type" value="Genomic_DNA"/>
</dbReference>